<evidence type="ECO:0000256" key="1">
    <source>
        <dbReference type="ARBA" id="ARBA00022679"/>
    </source>
</evidence>
<evidence type="ECO:0000313" key="7">
    <source>
        <dbReference type="EMBL" id="ATZ17498.1"/>
    </source>
</evidence>
<reference evidence="7 8" key="1">
    <citation type="submission" date="2017-11" db="EMBL/GenBank/DDBJ databases">
        <title>Genome sequence of Entomoplasma luminosum PIMN-1 (ATCC 49195).</title>
        <authorList>
            <person name="Lo W.-S."/>
            <person name="Gasparich G.E."/>
            <person name="Kuo C.-H."/>
        </authorList>
    </citation>
    <scope>NUCLEOTIDE SEQUENCE [LARGE SCALE GENOMIC DNA]</scope>
    <source>
        <strain evidence="7 8">PIMN-1</strain>
    </source>
</reference>
<keyword evidence="6" id="KW-0963">Cytoplasm</keyword>
<keyword evidence="8" id="KW-1185">Reference proteome</keyword>
<dbReference type="RefSeq" id="WP_025734606.1">
    <property type="nucleotide sequence ID" value="NZ_CP024963.1"/>
</dbReference>
<comment type="cofactor">
    <cofactor evidence="6">
        <name>a divalent metal cation</name>
        <dbReference type="ChEBI" id="CHEBI:60240"/>
    </cofactor>
</comment>
<keyword evidence="2 6" id="KW-0418">Kinase</keyword>
<dbReference type="EMBL" id="CP024963">
    <property type="protein sequence ID" value="ATZ17498.1"/>
    <property type="molecule type" value="Genomic_DNA"/>
</dbReference>
<proteinExistence type="inferred from homology"/>
<dbReference type="Proteomes" id="UP000232063">
    <property type="component" value="Chromosome"/>
</dbReference>
<evidence type="ECO:0000256" key="2">
    <source>
        <dbReference type="ARBA" id="ARBA00022777"/>
    </source>
</evidence>
<dbReference type="GO" id="GO:0005737">
    <property type="term" value="C:cytoplasm"/>
    <property type="evidence" value="ECO:0007669"/>
    <property type="project" value="UniProtKB-SubCell"/>
</dbReference>
<feature type="binding site" evidence="6">
    <location>
        <begin position="46"/>
        <end position="47"/>
    </location>
    <ligand>
        <name>NAD(+)</name>
        <dbReference type="ChEBI" id="CHEBI:57540"/>
    </ligand>
</feature>
<keyword evidence="4 6" id="KW-0520">NAD</keyword>
<dbReference type="GO" id="GO:0005524">
    <property type="term" value="F:ATP binding"/>
    <property type="evidence" value="ECO:0007669"/>
    <property type="project" value="UniProtKB-KW"/>
</dbReference>
<gene>
    <name evidence="7" type="primary">ppnK</name>
    <name evidence="6" type="synonym">nadK</name>
    <name evidence="7" type="ORF">ELUMI_v1c07760</name>
</gene>
<feature type="active site" description="Proton acceptor" evidence="6">
    <location>
        <position position="46"/>
    </location>
</feature>
<dbReference type="GO" id="GO:0003951">
    <property type="term" value="F:NAD+ kinase activity"/>
    <property type="evidence" value="ECO:0007669"/>
    <property type="project" value="UniProtKB-UniRule"/>
</dbReference>
<keyword evidence="1 6" id="KW-0808">Transferase</keyword>
<dbReference type="GO" id="GO:0051287">
    <property type="term" value="F:NAD binding"/>
    <property type="evidence" value="ECO:0007669"/>
    <property type="project" value="UniProtKB-ARBA"/>
</dbReference>
<dbReference type="KEGG" id="elj:ELUMI_v1c07760"/>
<sequence>MKYSILTNRYQESKEIEKEILEIIASQPNPIQDDVNPDYVFVIGGDGTFLSAVHKFANILDKIIFIPIKFGGIGFYTNHNSVEDFRDILSIGIEKNQKWVEYSLLKITNNQEEWYSINEVKIVNNTRPTKMDIYINDELLETFRGTGMVFATPSGSTGFARSAYGSIIFPNTNLFEMIELFPVSTNKFRTLNAPVIFDNQQVITLFLKDYQNVVVAVDTADHQLTDPKIEVRLSDKKIKIMALSKNRTSKTKILNDIFVLNNEIKEK</sequence>
<dbReference type="InterPro" id="IPR016064">
    <property type="entry name" value="NAD/diacylglycerol_kinase_sf"/>
</dbReference>
<dbReference type="GO" id="GO:0019674">
    <property type="term" value="P:NAD+ metabolic process"/>
    <property type="evidence" value="ECO:0007669"/>
    <property type="project" value="InterPro"/>
</dbReference>
<comment type="similarity">
    <text evidence="6">Belongs to the NAD kinase family.</text>
</comment>
<organism evidence="7 8">
    <name type="scientific">Williamsoniiplasma luminosum</name>
    <dbReference type="NCBI Taxonomy" id="214888"/>
    <lineage>
        <taxon>Bacteria</taxon>
        <taxon>Bacillati</taxon>
        <taxon>Mycoplasmatota</taxon>
        <taxon>Mollicutes</taxon>
        <taxon>Entomoplasmatales</taxon>
        <taxon>Williamsoniiplasma</taxon>
    </lineage>
</organism>
<comment type="subcellular location">
    <subcellularLocation>
        <location evidence="6">Cytoplasm</location>
    </subcellularLocation>
</comment>
<dbReference type="GO" id="GO:0046872">
    <property type="term" value="F:metal ion binding"/>
    <property type="evidence" value="ECO:0007669"/>
    <property type="project" value="UniProtKB-UniRule"/>
</dbReference>
<dbReference type="InterPro" id="IPR017437">
    <property type="entry name" value="ATP-NAD_kinase_PpnK-typ_C"/>
</dbReference>
<dbReference type="Pfam" id="PF20143">
    <property type="entry name" value="NAD_kinase_C"/>
    <property type="match status" value="1"/>
</dbReference>
<keyword evidence="3 6" id="KW-0521">NADP</keyword>
<protein>
    <recommendedName>
        <fullName evidence="6">NAD kinase</fullName>
        <ecNumber evidence="6">2.7.1.23</ecNumber>
    </recommendedName>
    <alternativeName>
        <fullName evidence="6">ATP-dependent NAD kinase</fullName>
    </alternativeName>
</protein>
<dbReference type="PANTHER" id="PTHR20275:SF0">
    <property type="entry name" value="NAD KINASE"/>
    <property type="match status" value="1"/>
</dbReference>
<evidence type="ECO:0000313" key="8">
    <source>
        <dbReference type="Proteomes" id="UP000232063"/>
    </source>
</evidence>
<feature type="binding site" evidence="6">
    <location>
        <position position="144"/>
    </location>
    <ligand>
        <name>NAD(+)</name>
        <dbReference type="ChEBI" id="CHEBI:57540"/>
    </ligand>
</feature>
<dbReference type="PANTHER" id="PTHR20275">
    <property type="entry name" value="NAD KINASE"/>
    <property type="match status" value="1"/>
</dbReference>
<dbReference type="SUPFAM" id="SSF111331">
    <property type="entry name" value="NAD kinase/diacylglycerol kinase-like"/>
    <property type="match status" value="1"/>
</dbReference>
<name>A0A2K8NWC3_9MOLU</name>
<comment type="function">
    <text evidence="6">Involved in the regulation of the intracellular balance of NAD and NADP, and is a key enzyme in the biosynthesis of NADP. Catalyzes specifically the phosphorylation on 2'-hydroxyl of the adenosine moiety of NAD to yield NADP.</text>
</comment>
<keyword evidence="6" id="KW-0547">Nucleotide-binding</keyword>
<feature type="binding site" evidence="6">
    <location>
        <begin position="118"/>
        <end position="119"/>
    </location>
    <ligand>
        <name>NAD(+)</name>
        <dbReference type="ChEBI" id="CHEBI:57540"/>
    </ligand>
</feature>
<dbReference type="GO" id="GO:0006741">
    <property type="term" value="P:NADP+ biosynthetic process"/>
    <property type="evidence" value="ECO:0007669"/>
    <property type="project" value="UniProtKB-UniRule"/>
</dbReference>
<evidence type="ECO:0000256" key="5">
    <source>
        <dbReference type="ARBA" id="ARBA00047925"/>
    </source>
</evidence>
<dbReference type="InterPro" id="IPR002504">
    <property type="entry name" value="NADK"/>
</dbReference>
<accession>A0A2K8NWC3</accession>
<dbReference type="Gene3D" id="2.60.200.30">
    <property type="entry name" value="Probable inorganic polyphosphate/atp-NAD kinase, domain 2"/>
    <property type="match status" value="1"/>
</dbReference>
<comment type="catalytic activity">
    <reaction evidence="5 6">
        <text>NAD(+) + ATP = ADP + NADP(+) + H(+)</text>
        <dbReference type="Rhea" id="RHEA:18629"/>
        <dbReference type="ChEBI" id="CHEBI:15378"/>
        <dbReference type="ChEBI" id="CHEBI:30616"/>
        <dbReference type="ChEBI" id="CHEBI:57540"/>
        <dbReference type="ChEBI" id="CHEBI:58349"/>
        <dbReference type="ChEBI" id="CHEBI:456216"/>
        <dbReference type="EC" id="2.7.1.23"/>
    </reaction>
</comment>
<dbReference type="HAMAP" id="MF_00361">
    <property type="entry name" value="NAD_kinase"/>
    <property type="match status" value="1"/>
</dbReference>
<dbReference type="Gene3D" id="3.40.50.10330">
    <property type="entry name" value="Probable inorganic polyphosphate/atp-NAD kinase, domain 1"/>
    <property type="match status" value="1"/>
</dbReference>
<dbReference type="InterPro" id="IPR017438">
    <property type="entry name" value="ATP-NAD_kinase_N"/>
</dbReference>
<keyword evidence="6" id="KW-0067">ATP-binding</keyword>
<comment type="caution">
    <text evidence="6">Lacks conserved residue(s) required for the propagation of feature annotation.</text>
</comment>
<dbReference type="EC" id="2.7.1.23" evidence="6"/>
<evidence type="ECO:0000256" key="3">
    <source>
        <dbReference type="ARBA" id="ARBA00022857"/>
    </source>
</evidence>
<evidence type="ECO:0000256" key="6">
    <source>
        <dbReference type="HAMAP-Rule" id="MF_00361"/>
    </source>
</evidence>
<dbReference type="AlphaFoldDB" id="A0A2K8NWC3"/>
<dbReference type="OrthoDB" id="9774737at2"/>
<evidence type="ECO:0000256" key="4">
    <source>
        <dbReference type="ARBA" id="ARBA00023027"/>
    </source>
</evidence>